<sequence>MSDRPNVVLICVDQWRGDCLSIEGHPVLHTPHLDALALRGARFPRAYSATPTCVPARMALMTGLSQRTHRRVGYQDGVEFDVDTTLPGEFRRNGYQTQAIGKMHYTPTRARLGFDDVILHDGYMHYGRRRSRPVESYDDYVPWLREQAGQSAVSDYFDHGVNCNSYVARPWDKDEALHPTTWIGTQAISWLYRRDPTAPFFLYLSFHRPHPPFDPPAWAFEQYLHAPPYEPPVGDWWEQYADHREDHRHDAFVAQFPPHVLQRARAGYYGHMAHIDLQINRFLEALAEFELDKDTYVCFVSDHGEMLGDHHLFRKGFPYEGSARIPFLLAGPGTGRGVRREEVVELRDVMPTLLDCAGLDIPDTVEGRSLLGLARDERPTDWRPYLHGEHALLGQSLQWLTDGRQKYVWQSGPGREQLFDLAVDPQELRDRSDDPSYADDLHRWRRTLVEELRGRPEGYVKNGLLVPAQPPLTLLPR</sequence>
<organism evidence="5 6">
    <name type="scientific">Actinopolymorpha pittospori</name>
    <dbReference type="NCBI Taxonomy" id="648752"/>
    <lineage>
        <taxon>Bacteria</taxon>
        <taxon>Bacillati</taxon>
        <taxon>Actinomycetota</taxon>
        <taxon>Actinomycetes</taxon>
        <taxon>Propionibacteriales</taxon>
        <taxon>Actinopolymorphaceae</taxon>
        <taxon>Actinopolymorpha</taxon>
    </lineage>
</organism>
<dbReference type="InterPro" id="IPR017850">
    <property type="entry name" value="Alkaline_phosphatase_core_sf"/>
</dbReference>
<dbReference type="PROSITE" id="PS00149">
    <property type="entry name" value="SULFATASE_2"/>
    <property type="match status" value="1"/>
</dbReference>
<keyword evidence="6" id="KW-1185">Reference proteome</keyword>
<protein>
    <submittedName>
        <fullName evidence="5">Arylsulfatase A-like enzyme</fullName>
    </submittedName>
</protein>
<dbReference type="Proteomes" id="UP000638648">
    <property type="component" value="Unassembled WGS sequence"/>
</dbReference>
<reference evidence="5" key="1">
    <citation type="submission" date="2020-10" db="EMBL/GenBank/DDBJ databases">
        <title>Sequencing the genomes of 1000 actinobacteria strains.</title>
        <authorList>
            <person name="Klenk H.-P."/>
        </authorList>
    </citation>
    <scope>NUCLEOTIDE SEQUENCE</scope>
    <source>
        <strain evidence="5">DSM 45354</strain>
    </source>
</reference>
<dbReference type="Gene3D" id="3.40.720.10">
    <property type="entry name" value="Alkaline Phosphatase, subunit A"/>
    <property type="match status" value="1"/>
</dbReference>
<proteinExistence type="inferred from homology"/>
<dbReference type="PANTHER" id="PTHR45953">
    <property type="entry name" value="IDURONATE 2-SULFATASE"/>
    <property type="match status" value="1"/>
</dbReference>
<dbReference type="EMBL" id="JADBEM010000001">
    <property type="protein sequence ID" value="MBE1607696.1"/>
    <property type="molecule type" value="Genomic_DNA"/>
</dbReference>
<dbReference type="InterPro" id="IPR024607">
    <property type="entry name" value="Sulfatase_CS"/>
</dbReference>
<feature type="domain" description="Sulfatase N-terminal" evidence="4">
    <location>
        <begin position="5"/>
        <end position="358"/>
    </location>
</feature>
<dbReference type="AlphaFoldDB" id="A0A927RJZ0"/>
<evidence type="ECO:0000313" key="5">
    <source>
        <dbReference type="EMBL" id="MBE1607696.1"/>
    </source>
</evidence>
<evidence type="ECO:0000256" key="1">
    <source>
        <dbReference type="ARBA" id="ARBA00008779"/>
    </source>
</evidence>
<dbReference type="RefSeq" id="WP_192751603.1">
    <property type="nucleotide sequence ID" value="NZ_BAABJL010000207.1"/>
</dbReference>
<evidence type="ECO:0000256" key="2">
    <source>
        <dbReference type="ARBA" id="ARBA00022723"/>
    </source>
</evidence>
<evidence type="ECO:0000256" key="3">
    <source>
        <dbReference type="ARBA" id="ARBA00022801"/>
    </source>
</evidence>
<dbReference type="SUPFAM" id="SSF53649">
    <property type="entry name" value="Alkaline phosphatase-like"/>
    <property type="match status" value="1"/>
</dbReference>
<accession>A0A927RJZ0</accession>
<comment type="similarity">
    <text evidence="1">Belongs to the sulfatase family.</text>
</comment>
<comment type="caution">
    <text evidence="5">The sequence shown here is derived from an EMBL/GenBank/DDBJ whole genome shotgun (WGS) entry which is preliminary data.</text>
</comment>
<evidence type="ECO:0000313" key="6">
    <source>
        <dbReference type="Proteomes" id="UP000638648"/>
    </source>
</evidence>
<dbReference type="Pfam" id="PF00884">
    <property type="entry name" value="Sulfatase"/>
    <property type="match status" value="1"/>
</dbReference>
<keyword evidence="3" id="KW-0378">Hydrolase</keyword>
<dbReference type="InterPro" id="IPR000917">
    <property type="entry name" value="Sulfatase_N"/>
</dbReference>
<keyword evidence="2" id="KW-0479">Metal-binding</keyword>
<gene>
    <name evidence="5" type="ORF">HEB94_004544</name>
</gene>
<dbReference type="GO" id="GO:0005737">
    <property type="term" value="C:cytoplasm"/>
    <property type="evidence" value="ECO:0007669"/>
    <property type="project" value="TreeGrafter"/>
</dbReference>
<dbReference type="NCBIfam" id="NF010322">
    <property type="entry name" value="PRK13759.1"/>
    <property type="match status" value="1"/>
</dbReference>
<dbReference type="GO" id="GO:0046872">
    <property type="term" value="F:metal ion binding"/>
    <property type="evidence" value="ECO:0007669"/>
    <property type="project" value="UniProtKB-KW"/>
</dbReference>
<dbReference type="GO" id="GO:0008484">
    <property type="term" value="F:sulfuric ester hydrolase activity"/>
    <property type="evidence" value="ECO:0007669"/>
    <property type="project" value="TreeGrafter"/>
</dbReference>
<dbReference type="PANTHER" id="PTHR45953:SF1">
    <property type="entry name" value="IDURONATE 2-SULFATASE"/>
    <property type="match status" value="1"/>
</dbReference>
<name>A0A927RJZ0_9ACTN</name>
<evidence type="ECO:0000259" key="4">
    <source>
        <dbReference type="Pfam" id="PF00884"/>
    </source>
</evidence>